<evidence type="ECO:0000313" key="1">
    <source>
        <dbReference type="EMBL" id="RGW45040.1"/>
    </source>
</evidence>
<name>A0AA92U0P3_9BACT</name>
<dbReference type="EMBL" id="QSAG01000001">
    <property type="protein sequence ID" value="RGW45040.1"/>
    <property type="molecule type" value="Genomic_DNA"/>
</dbReference>
<proteinExistence type="predicted"/>
<protein>
    <submittedName>
        <fullName evidence="1">Uncharacterized protein</fullName>
    </submittedName>
</protein>
<dbReference type="AlphaFoldDB" id="A0AA92U0P3"/>
<evidence type="ECO:0000313" key="2">
    <source>
        <dbReference type="Proteomes" id="UP000283785"/>
    </source>
</evidence>
<comment type="caution">
    <text evidence="1">The sequence shown here is derived from an EMBL/GenBank/DDBJ whole genome shotgun (WGS) entry which is preliminary data.</text>
</comment>
<organism evidence="1 2">
    <name type="scientific">Segatella copri</name>
    <dbReference type="NCBI Taxonomy" id="165179"/>
    <lineage>
        <taxon>Bacteria</taxon>
        <taxon>Pseudomonadati</taxon>
        <taxon>Bacteroidota</taxon>
        <taxon>Bacteroidia</taxon>
        <taxon>Bacteroidales</taxon>
        <taxon>Prevotellaceae</taxon>
        <taxon>Segatella</taxon>
    </lineage>
</organism>
<gene>
    <name evidence="1" type="ORF">DWV76_00545</name>
</gene>
<sequence length="74" mass="8627">MIDFLRANTWCSQEEYKWRMTVPQIRLASMDFTHIEYISSDKGNNQKNDKLKNAKVINGAEDLRNLNDLGIPIL</sequence>
<dbReference type="RefSeq" id="WP_118063020.1">
    <property type="nucleotide sequence ID" value="NZ_QSAG01000001.1"/>
</dbReference>
<dbReference type="Proteomes" id="UP000283785">
    <property type="component" value="Unassembled WGS sequence"/>
</dbReference>
<accession>A0AA92U0P3</accession>
<reference evidence="1 2" key="1">
    <citation type="submission" date="2018-08" db="EMBL/GenBank/DDBJ databases">
        <title>A genome reference for cultivated species of the human gut microbiota.</title>
        <authorList>
            <person name="Zou Y."/>
            <person name="Xue W."/>
            <person name="Luo G."/>
        </authorList>
    </citation>
    <scope>NUCLEOTIDE SEQUENCE [LARGE SCALE GENOMIC DNA]</scope>
    <source>
        <strain evidence="1 2">AF12-50</strain>
    </source>
</reference>